<keyword evidence="3" id="KW-1185">Reference proteome</keyword>
<dbReference type="EMBL" id="OY882859">
    <property type="protein sequence ID" value="CAK6441412.1"/>
    <property type="molecule type" value="Genomic_DNA"/>
</dbReference>
<evidence type="ECO:0000256" key="1">
    <source>
        <dbReference type="SAM" id="MobiDB-lite"/>
    </source>
</evidence>
<feature type="compositionally biased region" description="Low complexity" evidence="1">
    <location>
        <begin position="114"/>
        <end position="130"/>
    </location>
</feature>
<evidence type="ECO:0000313" key="2">
    <source>
        <dbReference type="EMBL" id="CAK6441412.1"/>
    </source>
</evidence>
<protein>
    <submittedName>
        <fullName evidence="2">Uncharacterized protein</fullName>
    </submittedName>
</protein>
<evidence type="ECO:0000313" key="3">
    <source>
        <dbReference type="Proteomes" id="UP001314169"/>
    </source>
</evidence>
<gene>
    <name evidence="2" type="ORF">MPIPNATIZW_LOCUS9718</name>
</gene>
<reference evidence="2" key="1">
    <citation type="submission" date="2023-12" db="EMBL/GenBank/DDBJ databases">
        <authorList>
            <person name="Brown T."/>
        </authorList>
    </citation>
    <scope>NUCLEOTIDE SEQUENCE</scope>
</reference>
<proteinExistence type="predicted"/>
<feature type="region of interest" description="Disordered" evidence="1">
    <location>
        <begin position="1"/>
        <end position="152"/>
    </location>
</feature>
<dbReference type="Proteomes" id="UP001314169">
    <property type="component" value="Chromosome 2"/>
</dbReference>
<feature type="compositionally biased region" description="Low complexity" evidence="1">
    <location>
        <begin position="28"/>
        <end position="47"/>
    </location>
</feature>
<sequence length="203" mass="20954">MGSRQVLSPAESHASPPEDAESRDPGEAAAAARAAPATGLPTLQPPTLEEPPPPPAAAGEPLVRARTGPLLPPSTGPAAHAQSPPSRDPPPSDTRRAPESSSLPSPRGAREADGAGSHRSGAGRSAVASLAPPPAPLLIGCCEDPPPHSPPLTRARALGAAALDPRRSGRAEWPWALKTELEGPPRPRTGEQRVPDFLRRFLR</sequence>
<accession>A0ABN9ZYQ8</accession>
<name>A0ABN9ZYQ8_PIPNA</name>
<organism evidence="2 3">
    <name type="scientific">Pipistrellus nathusii</name>
    <name type="common">Nathusius' pipistrelle</name>
    <dbReference type="NCBI Taxonomy" id="59473"/>
    <lineage>
        <taxon>Eukaryota</taxon>
        <taxon>Metazoa</taxon>
        <taxon>Chordata</taxon>
        <taxon>Craniata</taxon>
        <taxon>Vertebrata</taxon>
        <taxon>Euteleostomi</taxon>
        <taxon>Mammalia</taxon>
        <taxon>Eutheria</taxon>
        <taxon>Laurasiatheria</taxon>
        <taxon>Chiroptera</taxon>
        <taxon>Yangochiroptera</taxon>
        <taxon>Vespertilionidae</taxon>
        <taxon>Pipistrellus</taxon>
    </lineage>
</organism>